<feature type="region of interest" description="Disordered" evidence="1">
    <location>
        <begin position="436"/>
        <end position="462"/>
    </location>
</feature>
<feature type="transmembrane region" description="Helical" evidence="2">
    <location>
        <begin position="464"/>
        <end position="487"/>
    </location>
</feature>
<evidence type="ECO:0000313" key="6">
    <source>
        <dbReference type="Proteomes" id="UP000319094"/>
    </source>
</evidence>
<feature type="compositionally biased region" description="Low complexity" evidence="1">
    <location>
        <begin position="453"/>
        <end position="462"/>
    </location>
</feature>
<keyword evidence="6" id="KW-1185">Reference proteome</keyword>
<dbReference type="PROSITE" id="PS51318">
    <property type="entry name" value="TAT"/>
    <property type="match status" value="1"/>
</dbReference>
<keyword evidence="3" id="KW-0732">Signal</keyword>
<dbReference type="RefSeq" id="WP_141885644.1">
    <property type="nucleotide sequence ID" value="NZ_BAAAUY010000023.1"/>
</dbReference>
<evidence type="ECO:0000256" key="2">
    <source>
        <dbReference type="SAM" id="Phobius"/>
    </source>
</evidence>
<dbReference type="OrthoDB" id="4988593at2"/>
<dbReference type="InterPro" id="IPR041030">
    <property type="entry name" value="SHIRT"/>
</dbReference>
<keyword evidence="2" id="KW-0812">Transmembrane</keyword>
<feature type="signal peptide" evidence="3">
    <location>
        <begin position="1"/>
        <end position="32"/>
    </location>
</feature>
<keyword evidence="2" id="KW-0472">Membrane</keyword>
<sequence length="493" mass="52733">MSQVNSTARRPVQGLAALGGALVLFASSAAPAAQAAPTPVEIVVSADAFAPTSPGQITPDEFLYDSARGDDALGPNAGYHISYRGNLIMTKVWQRYKTAKFLWSLSSGNTPERWKEKTFSGTWHISFRVDPTVVDYNPDLMNCSTLQQSIIEQNPDTTFGEIMRCDPNDPNAVSYDPTTGQYSAKFTLVKEDGSKVFSTDLDDEANQPDSLHFTTPTGALYVKQSSFEAGKTFEMTEPRVAGDFAMDAFFIGMPVTFDATGNSLPLTMVTTYDATYEFASTTAGRALPPAVLDLRPQRTTMLRTDATVTPPEFSPTTVRDGQGEWSFTGWAPESHTVGTENVAFTGNWAYAVDPDAVFAVTYRYVTDETVLFPAAVTDTLPASSTEVQGTVITPPRPTTSSIAVEGGTWRFDGWAPSTATVDGADLEFVGTWAFEKASTPTPKPGTEPPAKKPAPIATTGSGSLGAPAASAAVLITLGLVTVAIAWARRFARN</sequence>
<gene>
    <name evidence="5" type="ORF">FB468_0131</name>
</gene>
<evidence type="ECO:0000259" key="4">
    <source>
        <dbReference type="Pfam" id="PF18655"/>
    </source>
</evidence>
<comment type="caution">
    <text evidence="5">The sequence shown here is derived from an EMBL/GenBank/DDBJ whole genome shotgun (WGS) entry which is preliminary data.</text>
</comment>
<evidence type="ECO:0000256" key="3">
    <source>
        <dbReference type="SAM" id="SignalP"/>
    </source>
</evidence>
<evidence type="ECO:0000313" key="5">
    <source>
        <dbReference type="EMBL" id="TQL42150.1"/>
    </source>
</evidence>
<dbReference type="InterPro" id="IPR006311">
    <property type="entry name" value="TAT_signal"/>
</dbReference>
<organism evidence="5 6">
    <name type="scientific">Leucobacter komagatae</name>
    <dbReference type="NCBI Taxonomy" id="55969"/>
    <lineage>
        <taxon>Bacteria</taxon>
        <taxon>Bacillati</taxon>
        <taxon>Actinomycetota</taxon>
        <taxon>Actinomycetes</taxon>
        <taxon>Micrococcales</taxon>
        <taxon>Microbacteriaceae</taxon>
        <taxon>Leucobacter</taxon>
    </lineage>
</organism>
<feature type="chain" id="PRO_5039188463" description="SHIRT domain-containing protein" evidence="3">
    <location>
        <begin position="33"/>
        <end position="493"/>
    </location>
</feature>
<dbReference type="Proteomes" id="UP000319094">
    <property type="component" value="Unassembled WGS sequence"/>
</dbReference>
<reference evidence="5 6" key="1">
    <citation type="submission" date="2019-06" db="EMBL/GenBank/DDBJ databases">
        <title>Sequencing the genomes of 1000 actinobacteria strains.</title>
        <authorList>
            <person name="Klenk H.-P."/>
        </authorList>
    </citation>
    <scope>NUCLEOTIDE SEQUENCE [LARGE SCALE GENOMIC DNA]</scope>
    <source>
        <strain evidence="5 6">DSM 8803</strain>
    </source>
</reference>
<proteinExistence type="predicted"/>
<dbReference type="Pfam" id="PF18655">
    <property type="entry name" value="SHIRT"/>
    <property type="match status" value="2"/>
</dbReference>
<evidence type="ECO:0000256" key="1">
    <source>
        <dbReference type="SAM" id="MobiDB-lite"/>
    </source>
</evidence>
<name>A0A542Y246_9MICO</name>
<feature type="domain" description="SHIRT" evidence="4">
    <location>
        <begin position="359"/>
        <end position="435"/>
    </location>
</feature>
<accession>A0A542Y246</accession>
<dbReference type="EMBL" id="VFON01000001">
    <property type="protein sequence ID" value="TQL42150.1"/>
    <property type="molecule type" value="Genomic_DNA"/>
</dbReference>
<feature type="domain" description="SHIRT" evidence="4">
    <location>
        <begin position="271"/>
        <end position="350"/>
    </location>
</feature>
<protein>
    <recommendedName>
        <fullName evidence="4">SHIRT domain-containing protein</fullName>
    </recommendedName>
</protein>
<keyword evidence="2" id="KW-1133">Transmembrane helix</keyword>
<dbReference type="AlphaFoldDB" id="A0A542Y246"/>